<dbReference type="OrthoDB" id="9777385at2"/>
<dbReference type="EMBL" id="FWFN01000004">
    <property type="protein sequence ID" value="SLN49747.1"/>
    <property type="molecule type" value="Genomic_DNA"/>
</dbReference>
<accession>A0A1X6ZEW1</accession>
<dbReference type="CDD" id="cd05666">
    <property type="entry name" value="M20_Acy1-like"/>
    <property type="match status" value="1"/>
</dbReference>
<feature type="domain" description="Peptidase M20 dimerisation" evidence="3">
    <location>
        <begin position="186"/>
        <end position="281"/>
    </location>
</feature>
<dbReference type="PANTHER" id="PTHR11014:SF63">
    <property type="entry name" value="METALLOPEPTIDASE, PUTATIVE (AFU_ORTHOLOGUE AFUA_6G09600)-RELATED"/>
    <property type="match status" value="1"/>
</dbReference>
<dbReference type="FunFam" id="3.30.70.360:FF:000001">
    <property type="entry name" value="N-acetyldiaminopimelate deacetylase"/>
    <property type="match status" value="1"/>
</dbReference>
<keyword evidence="2" id="KW-0479">Metal-binding</keyword>
<proteinExistence type="predicted"/>
<dbReference type="InterPro" id="IPR017439">
    <property type="entry name" value="Amidohydrolase"/>
</dbReference>
<keyword evidence="1 4" id="KW-0378">Hydrolase</keyword>
<dbReference type="PANTHER" id="PTHR11014">
    <property type="entry name" value="PEPTIDASE M20 FAMILY MEMBER"/>
    <property type="match status" value="1"/>
</dbReference>
<keyword evidence="5" id="KW-1185">Reference proteome</keyword>
<dbReference type="Pfam" id="PF01546">
    <property type="entry name" value="Peptidase_M20"/>
    <property type="match status" value="1"/>
</dbReference>
<dbReference type="Pfam" id="PF07687">
    <property type="entry name" value="M20_dimer"/>
    <property type="match status" value="1"/>
</dbReference>
<dbReference type="GO" id="GO:0050118">
    <property type="term" value="F:N-acetyldiaminopimelate deacetylase activity"/>
    <property type="evidence" value="ECO:0007669"/>
    <property type="project" value="UniProtKB-ARBA"/>
</dbReference>
<reference evidence="5" key="1">
    <citation type="submission" date="2017-03" db="EMBL/GenBank/DDBJ databases">
        <authorList>
            <person name="Rodrigo-Torres L."/>
            <person name="Arahal R.D."/>
            <person name="Lucena T."/>
        </authorList>
    </citation>
    <scope>NUCLEOTIDE SEQUENCE [LARGE SCALE GENOMIC DNA]</scope>
    <source>
        <strain evidence="5">CECT 7751</strain>
    </source>
</reference>
<evidence type="ECO:0000256" key="2">
    <source>
        <dbReference type="PIRSR" id="PIRSR005962-1"/>
    </source>
</evidence>
<dbReference type="EC" id="3.-.-.-" evidence="4"/>
<dbReference type="GO" id="GO:0019877">
    <property type="term" value="P:diaminopimelate biosynthetic process"/>
    <property type="evidence" value="ECO:0007669"/>
    <property type="project" value="UniProtKB-ARBA"/>
</dbReference>
<dbReference type="InterPro" id="IPR036264">
    <property type="entry name" value="Bact_exopeptidase_dim_dom"/>
</dbReference>
<evidence type="ECO:0000259" key="3">
    <source>
        <dbReference type="Pfam" id="PF07687"/>
    </source>
</evidence>
<feature type="binding site" evidence="2">
    <location>
        <position position="137"/>
    </location>
    <ligand>
        <name>Mn(2+)</name>
        <dbReference type="ChEBI" id="CHEBI:29035"/>
        <label>2</label>
    </ligand>
</feature>
<dbReference type="InterPro" id="IPR002933">
    <property type="entry name" value="Peptidase_M20"/>
</dbReference>
<dbReference type="Gene3D" id="3.30.70.360">
    <property type="match status" value="1"/>
</dbReference>
<dbReference type="NCBIfam" id="TIGR01891">
    <property type="entry name" value="amidohydrolases"/>
    <property type="match status" value="1"/>
</dbReference>
<dbReference type="AlphaFoldDB" id="A0A1X6ZEW1"/>
<dbReference type="SUPFAM" id="SSF53187">
    <property type="entry name" value="Zn-dependent exopeptidases"/>
    <property type="match status" value="1"/>
</dbReference>
<feature type="binding site" evidence="2">
    <location>
        <position position="356"/>
    </location>
    <ligand>
        <name>Mn(2+)</name>
        <dbReference type="ChEBI" id="CHEBI:29035"/>
        <label>2</label>
    </ligand>
</feature>
<sequence>MPVRNRIAEMAEEVTGWRHHLHAHPELRFEEHETAQFVAEKLRAFGVDEVATGVGGTGVVAVIRGSQPGPTVGFRADMDALPILEATGLPHASTIPGKMHACGHDGHTSMLLGTAKYLAETRNFAGTVVCIFQPAEEGGGGAKAMIEDGLLDRFAVDEVYGMHNWPGMKVGDFSMRPGPQFAAPARFDVVLTGKGGHAAMPNLNVDTTLAAAHVVTALQSIVSRNVDPVQNAVVSVCGFRTETNTYNVIPEVVELKGTFRVHDDEVQKQVRRRIEEVTTQTAAAFGVAAEITFLPGPPVLINDAASVEHAAEAGRAVSTAATDFPPVMGADDFAEMLRLRPGAYVVVGNGDSAGLHHPEYDFNDAVIPYGISWFAEMAERRLPLPR</sequence>
<name>A0A1X6ZEW1_9RHOB</name>
<evidence type="ECO:0000313" key="4">
    <source>
        <dbReference type="EMBL" id="SLN49747.1"/>
    </source>
</evidence>
<feature type="binding site" evidence="2">
    <location>
        <position position="102"/>
    </location>
    <ligand>
        <name>Mn(2+)</name>
        <dbReference type="ChEBI" id="CHEBI:29035"/>
        <label>2</label>
    </ligand>
</feature>
<dbReference type="InterPro" id="IPR011650">
    <property type="entry name" value="Peptidase_M20_dimer"/>
</dbReference>
<protein>
    <submittedName>
        <fullName evidence="4">Putative hydrolase YxeP</fullName>
        <ecNumber evidence="4">3.-.-.-</ecNumber>
    </submittedName>
</protein>
<dbReference type="GO" id="GO:0046872">
    <property type="term" value="F:metal ion binding"/>
    <property type="evidence" value="ECO:0007669"/>
    <property type="project" value="UniProtKB-KW"/>
</dbReference>
<dbReference type="Proteomes" id="UP000193963">
    <property type="component" value="Unassembled WGS sequence"/>
</dbReference>
<dbReference type="Gene3D" id="3.40.630.10">
    <property type="entry name" value="Zn peptidases"/>
    <property type="match status" value="1"/>
</dbReference>
<gene>
    <name evidence="4" type="primary">yxeP_3</name>
    <name evidence="4" type="ORF">PSM7751_02405</name>
</gene>
<feature type="binding site" evidence="2">
    <location>
        <position position="104"/>
    </location>
    <ligand>
        <name>Mn(2+)</name>
        <dbReference type="ChEBI" id="CHEBI:29035"/>
        <label>2</label>
    </ligand>
</feature>
<evidence type="ECO:0000313" key="5">
    <source>
        <dbReference type="Proteomes" id="UP000193963"/>
    </source>
</evidence>
<comment type="cofactor">
    <cofactor evidence="2">
        <name>Mn(2+)</name>
        <dbReference type="ChEBI" id="CHEBI:29035"/>
    </cofactor>
    <text evidence="2">The Mn(2+) ion enhances activity.</text>
</comment>
<evidence type="ECO:0000256" key="1">
    <source>
        <dbReference type="ARBA" id="ARBA00022801"/>
    </source>
</evidence>
<feature type="binding site" evidence="2">
    <location>
        <position position="163"/>
    </location>
    <ligand>
        <name>Mn(2+)</name>
        <dbReference type="ChEBI" id="CHEBI:29035"/>
        <label>2</label>
    </ligand>
</feature>
<dbReference type="SUPFAM" id="SSF55031">
    <property type="entry name" value="Bacterial exopeptidase dimerisation domain"/>
    <property type="match status" value="1"/>
</dbReference>
<keyword evidence="2" id="KW-0464">Manganese</keyword>
<dbReference type="RefSeq" id="WP_085888443.1">
    <property type="nucleotide sequence ID" value="NZ_FWFN01000004.1"/>
</dbReference>
<dbReference type="PIRSF" id="PIRSF005962">
    <property type="entry name" value="Pept_M20D_amidohydro"/>
    <property type="match status" value="1"/>
</dbReference>
<organism evidence="4 5">
    <name type="scientific">Pseudooceanicola marinus</name>
    <dbReference type="NCBI Taxonomy" id="396013"/>
    <lineage>
        <taxon>Bacteria</taxon>
        <taxon>Pseudomonadati</taxon>
        <taxon>Pseudomonadota</taxon>
        <taxon>Alphaproteobacteria</taxon>
        <taxon>Rhodobacterales</taxon>
        <taxon>Paracoccaceae</taxon>
        <taxon>Pseudooceanicola</taxon>
    </lineage>
</organism>